<evidence type="ECO:0000313" key="2">
    <source>
        <dbReference type="EMBL" id="VFU25629.1"/>
    </source>
</evidence>
<dbReference type="AlphaFoldDB" id="A0A6N2KC09"/>
<accession>A0A6N2KC09</accession>
<protein>
    <submittedName>
        <fullName evidence="2">Uncharacterized protein</fullName>
    </submittedName>
</protein>
<feature type="transmembrane region" description="Helical" evidence="1">
    <location>
        <begin position="14"/>
        <end position="38"/>
    </location>
</feature>
<keyword evidence="1" id="KW-0472">Membrane</keyword>
<reference evidence="2" key="1">
    <citation type="submission" date="2019-03" db="EMBL/GenBank/DDBJ databases">
        <authorList>
            <person name="Mank J."/>
            <person name="Almeida P."/>
        </authorList>
    </citation>
    <scope>NUCLEOTIDE SEQUENCE</scope>
    <source>
        <strain evidence="2">78183</strain>
    </source>
</reference>
<dbReference type="EMBL" id="CAADRP010000245">
    <property type="protein sequence ID" value="VFU25629.1"/>
    <property type="molecule type" value="Genomic_DNA"/>
</dbReference>
<proteinExistence type="predicted"/>
<name>A0A6N2KC09_SALVM</name>
<gene>
    <name evidence="2" type="ORF">SVIM_LOCUS62179</name>
</gene>
<keyword evidence="1" id="KW-1133">Transmembrane helix</keyword>
<keyword evidence="1" id="KW-0812">Transmembrane</keyword>
<organism evidence="2">
    <name type="scientific">Salix viminalis</name>
    <name type="common">Common osier</name>
    <name type="synonym">Basket willow</name>
    <dbReference type="NCBI Taxonomy" id="40686"/>
    <lineage>
        <taxon>Eukaryota</taxon>
        <taxon>Viridiplantae</taxon>
        <taxon>Streptophyta</taxon>
        <taxon>Embryophyta</taxon>
        <taxon>Tracheophyta</taxon>
        <taxon>Spermatophyta</taxon>
        <taxon>Magnoliopsida</taxon>
        <taxon>eudicotyledons</taxon>
        <taxon>Gunneridae</taxon>
        <taxon>Pentapetalae</taxon>
        <taxon>rosids</taxon>
        <taxon>fabids</taxon>
        <taxon>Malpighiales</taxon>
        <taxon>Salicaceae</taxon>
        <taxon>Saliceae</taxon>
        <taxon>Salix</taxon>
    </lineage>
</organism>
<evidence type="ECO:0000256" key="1">
    <source>
        <dbReference type="SAM" id="Phobius"/>
    </source>
</evidence>
<sequence length="131" mass="14162">MRGATRGLPRRSPILVLLSPSTFNCGVLMGSGALVLLWNRYSDRRIFRISRFHPGALVEAVLVNSGTKYRYYSRPSTFNCGVLMGSARGGEAARRRILTGVSGGRFPCSSYGIATLTAGSLEFQDFIPGLG</sequence>